<evidence type="ECO:0008006" key="3">
    <source>
        <dbReference type="Google" id="ProtNLM"/>
    </source>
</evidence>
<name>A0ABS3Z3B6_9BACT</name>
<proteinExistence type="predicted"/>
<protein>
    <recommendedName>
        <fullName evidence="3">DUF4843 domain-containing protein</fullName>
    </recommendedName>
</protein>
<evidence type="ECO:0000313" key="1">
    <source>
        <dbReference type="EMBL" id="MBO9204662.1"/>
    </source>
</evidence>
<evidence type="ECO:0000313" key="2">
    <source>
        <dbReference type="Proteomes" id="UP000677244"/>
    </source>
</evidence>
<dbReference type="PROSITE" id="PS51257">
    <property type="entry name" value="PROKAR_LIPOPROTEIN"/>
    <property type="match status" value="1"/>
</dbReference>
<accession>A0ABS3Z3B6</accession>
<gene>
    <name evidence="1" type="ORF">J7I42_30520</name>
</gene>
<reference evidence="1 2" key="1">
    <citation type="submission" date="2021-03" db="EMBL/GenBank/DDBJ databases">
        <title>Assistant Professor.</title>
        <authorList>
            <person name="Huq M.A."/>
        </authorList>
    </citation>
    <scope>NUCLEOTIDE SEQUENCE [LARGE SCALE GENOMIC DNA]</scope>
    <source>
        <strain evidence="1 2">MAH-29</strain>
    </source>
</reference>
<dbReference type="Proteomes" id="UP000677244">
    <property type="component" value="Unassembled WGS sequence"/>
</dbReference>
<keyword evidence="2" id="KW-1185">Reference proteome</keyword>
<dbReference type="EMBL" id="JAGHKO010000014">
    <property type="protein sequence ID" value="MBO9204662.1"/>
    <property type="molecule type" value="Genomic_DNA"/>
</dbReference>
<organism evidence="1 2">
    <name type="scientific">Niastella soli</name>
    <dbReference type="NCBI Taxonomy" id="2821487"/>
    <lineage>
        <taxon>Bacteria</taxon>
        <taxon>Pseudomonadati</taxon>
        <taxon>Bacteroidota</taxon>
        <taxon>Chitinophagia</taxon>
        <taxon>Chitinophagales</taxon>
        <taxon>Chitinophagaceae</taxon>
        <taxon>Niastella</taxon>
    </lineage>
</organism>
<comment type="caution">
    <text evidence="1">The sequence shown here is derived from an EMBL/GenBank/DDBJ whole genome shotgun (WGS) entry which is preliminary data.</text>
</comment>
<sequence length="150" mass="17242">MKRKLFYVLPVLFFFACKDQANKEKLYNVRCDVRLFTRFFSIYINTNGNAYVIKGIGSDYADSLVVQSADTSQVFTLDSAKVFFAALDKLIAQPVFKPNGSVGTAQRGEVYYKQVKVFDDYAFDPDFWDLFRPIMGQVPKAYNPFVVDNY</sequence>
<dbReference type="RefSeq" id="WP_209143452.1">
    <property type="nucleotide sequence ID" value="NZ_JAGHKO010000014.1"/>
</dbReference>